<dbReference type="Proteomes" id="UP001519289">
    <property type="component" value="Unassembled WGS sequence"/>
</dbReference>
<feature type="compositionally biased region" description="Low complexity" evidence="3">
    <location>
        <begin position="1"/>
        <end position="15"/>
    </location>
</feature>
<accession>A0ABS4JMX9</accession>
<feature type="region of interest" description="Disordered" evidence="3">
    <location>
        <begin position="1"/>
        <end position="20"/>
    </location>
</feature>
<dbReference type="EMBL" id="JAGGLG010000001">
    <property type="protein sequence ID" value="MBP2016889.1"/>
    <property type="molecule type" value="Genomic_DNA"/>
</dbReference>
<dbReference type="Pfam" id="PF03323">
    <property type="entry name" value="GerA"/>
    <property type="match status" value="1"/>
</dbReference>
<dbReference type="PANTHER" id="PTHR22550">
    <property type="entry name" value="SPORE GERMINATION PROTEIN"/>
    <property type="match status" value="1"/>
</dbReference>
<comment type="caution">
    <text evidence="5">The sequence shown here is derived from an EMBL/GenBank/DDBJ whole genome shotgun (WGS) entry which is preliminary data.</text>
</comment>
<feature type="compositionally biased region" description="Basic and acidic residues" evidence="3">
    <location>
        <begin position="561"/>
        <end position="571"/>
    </location>
</feature>
<keyword evidence="2 4" id="KW-0472">Membrane</keyword>
<comment type="similarity">
    <text evidence="1">Belongs to the GerABKA family.</text>
</comment>
<feature type="region of interest" description="Disordered" evidence="3">
    <location>
        <begin position="551"/>
        <end position="571"/>
    </location>
</feature>
<keyword evidence="6" id="KW-1185">Reference proteome</keyword>
<name>A0ABS4JMX9_9FIRM</name>
<reference evidence="5 6" key="1">
    <citation type="submission" date="2021-03" db="EMBL/GenBank/DDBJ databases">
        <title>Genomic Encyclopedia of Type Strains, Phase IV (KMG-IV): sequencing the most valuable type-strain genomes for metagenomic binning, comparative biology and taxonomic classification.</title>
        <authorList>
            <person name="Goeker M."/>
        </authorList>
    </citation>
    <scope>NUCLEOTIDE SEQUENCE [LARGE SCALE GENOMIC DNA]</scope>
    <source>
        <strain evidence="5 6">DSM 27138</strain>
    </source>
</reference>
<evidence type="ECO:0000313" key="6">
    <source>
        <dbReference type="Proteomes" id="UP001519289"/>
    </source>
</evidence>
<feature type="transmembrane region" description="Helical" evidence="4">
    <location>
        <begin position="444"/>
        <end position="465"/>
    </location>
</feature>
<evidence type="ECO:0000256" key="1">
    <source>
        <dbReference type="ARBA" id="ARBA00005278"/>
    </source>
</evidence>
<proteinExistence type="inferred from homology"/>
<evidence type="ECO:0000256" key="4">
    <source>
        <dbReference type="SAM" id="Phobius"/>
    </source>
</evidence>
<sequence length="571" mass="62369">MRYRASAHSGGASRSLRQRREVVQSRHLTAYLSSLGMTEEARLAGLTASSGHARTKLLELLRRSGHLPVPGDLGQVRAVIGLYFGQSEDLIYRELQLGGGPLALAVFLETLVDDQLLERSLKGLIDPPEPAQGQVPTGTDLAEHVRLRLASAPDATDTRSINQAAQWIAEGRTLVFIAGSDTALAINLPGGPKRAIEESKSERVIRGPREGFVESLQVNATLIRRRISDPRLRLDLITIGELTHTRVAIAYIATICKQSLVDEVMRRIRRVKVDGVLDSGQLMEYIEDTPWTMFPLIRATERPDVVAGGLLEGRCAVIVDGSPYVLVAPATFADLLHSPEDYYERFPAVFLLRILRLVFAFVALFGPSLYVAMTTFHREMIPTNLLLSIMAAREGVPFPAVLEALIMELGFEIIREAGVRMPTQLGQSVSIVGALILGESAIRAGIVSAPMIITVAVTGLASLMLPDVSTSLAIRILRFPMLLLAGTYGVYGLTLGGAALLMHLLSLRSFGVPYLAPFGPLLPVDRDDTILRLPHWAHTRRPAMIEQLDTRRAAKGQKPQPEPHQREGGSE</sequence>
<gene>
    <name evidence="5" type="ORF">J2Z79_000262</name>
</gene>
<feature type="transmembrane region" description="Helical" evidence="4">
    <location>
        <begin position="354"/>
        <end position="376"/>
    </location>
</feature>
<organism evidence="5 6">
    <name type="scientific">Symbiobacterium terraclitae</name>
    <dbReference type="NCBI Taxonomy" id="557451"/>
    <lineage>
        <taxon>Bacteria</taxon>
        <taxon>Bacillati</taxon>
        <taxon>Bacillota</taxon>
        <taxon>Clostridia</taxon>
        <taxon>Eubacteriales</taxon>
        <taxon>Symbiobacteriaceae</taxon>
        <taxon>Symbiobacterium</taxon>
    </lineage>
</organism>
<evidence type="ECO:0000313" key="5">
    <source>
        <dbReference type="EMBL" id="MBP2016889.1"/>
    </source>
</evidence>
<dbReference type="RefSeq" id="WP_209465027.1">
    <property type="nucleotide sequence ID" value="NZ_JAGGLG010000001.1"/>
</dbReference>
<keyword evidence="4" id="KW-0812">Transmembrane</keyword>
<keyword evidence="4" id="KW-1133">Transmembrane helix</keyword>
<dbReference type="InterPro" id="IPR050768">
    <property type="entry name" value="UPF0353/GerABKA_families"/>
</dbReference>
<dbReference type="InterPro" id="IPR004995">
    <property type="entry name" value="Spore_Ger"/>
</dbReference>
<dbReference type="PIRSF" id="PIRSF005690">
    <property type="entry name" value="GerBA"/>
    <property type="match status" value="1"/>
</dbReference>
<evidence type="ECO:0000256" key="2">
    <source>
        <dbReference type="ARBA" id="ARBA00023136"/>
    </source>
</evidence>
<protein>
    <submittedName>
        <fullName evidence="5">Spore germination protein KA</fullName>
    </submittedName>
</protein>
<feature type="transmembrane region" description="Helical" evidence="4">
    <location>
        <begin position="485"/>
        <end position="505"/>
    </location>
</feature>
<evidence type="ECO:0000256" key="3">
    <source>
        <dbReference type="SAM" id="MobiDB-lite"/>
    </source>
</evidence>
<dbReference type="PANTHER" id="PTHR22550:SF5">
    <property type="entry name" value="LEUCINE ZIPPER PROTEIN 4"/>
    <property type="match status" value="1"/>
</dbReference>